<comment type="caution">
    <text evidence="1">The sequence shown here is derived from an EMBL/GenBank/DDBJ whole genome shotgun (WGS) entry which is preliminary data.</text>
</comment>
<name>A0A9W8W5B0_9HYPO</name>
<dbReference type="AlphaFoldDB" id="A0A9W8W5B0"/>
<dbReference type="OrthoDB" id="5068804at2759"/>
<gene>
    <name evidence="1" type="ORF">N0V84_009978</name>
</gene>
<keyword evidence="2" id="KW-1185">Reference proteome</keyword>
<reference evidence="1" key="1">
    <citation type="submission" date="2022-10" db="EMBL/GenBank/DDBJ databases">
        <title>Tapping the CABI collections for fungal endophytes: first genome assemblies for Collariella, Neodidymelliopsis, Ascochyta clinopodiicola, Didymella pomorum, Didymosphaeria variabile, Neocosmospora piperis and Neocucurbitaria cava.</title>
        <authorList>
            <person name="Hill R."/>
        </authorList>
    </citation>
    <scope>NUCLEOTIDE SEQUENCE</scope>
    <source>
        <strain evidence="1">IMI 366586</strain>
    </source>
</reference>
<protein>
    <submittedName>
        <fullName evidence="1">Uncharacterized protein</fullName>
    </submittedName>
</protein>
<accession>A0A9W8W5B0</accession>
<proteinExistence type="predicted"/>
<sequence>MKEEDIDRETSQEWGLIAVHDSHLENLNMPKREITLEQGGIIITDSRQRFTVVEGFVICVGYVSEETSRGMTKMSFPYSRKFVETVERLEGRGYKINYRWE</sequence>
<evidence type="ECO:0000313" key="2">
    <source>
        <dbReference type="Proteomes" id="UP001140502"/>
    </source>
</evidence>
<organism evidence="1 2">
    <name type="scientific">Fusarium piperis</name>
    <dbReference type="NCBI Taxonomy" id="1435070"/>
    <lineage>
        <taxon>Eukaryota</taxon>
        <taxon>Fungi</taxon>
        <taxon>Dikarya</taxon>
        <taxon>Ascomycota</taxon>
        <taxon>Pezizomycotina</taxon>
        <taxon>Sordariomycetes</taxon>
        <taxon>Hypocreomycetidae</taxon>
        <taxon>Hypocreales</taxon>
        <taxon>Nectriaceae</taxon>
        <taxon>Fusarium</taxon>
        <taxon>Fusarium solani species complex</taxon>
    </lineage>
</organism>
<evidence type="ECO:0000313" key="1">
    <source>
        <dbReference type="EMBL" id="KAJ4312364.1"/>
    </source>
</evidence>
<dbReference type="EMBL" id="JAPEUR010000294">
    <property type="protein sequence ID" value="KAJ4312364.1"/>
    <property type="molecule type" value="Genomic_DNA"/>
</dbReference>
<dbReference type="Proteomes" id="UP001140502">
    <property type="component" value="Unassembled WGS sequence"/>
</dbReference>